<comment type="caution">
    <text evidence="2">The sequence shown here is derived from an EMBL/GenBank/DDBJ whole genome shotgun (WGS) entry which is preliminary data.</text>
</comment>
<organism evidence="2 3">
    <name type="scientific">Apiospora marii</name>
    <dbReference type="NCBI Taxonomy" id="335849"/>
    <lineage>
        <taxon>Eukaryota</taxon>
        <taxon>Fungi</taxon>
        <taxon>Dikarya</taxon>
        <taxon>Ascomycota</taxon>
        <taxon>Pezizomycotina</taxon>
        <taxon>Sordariomycetes</taxon>
        <taxon>Xylariomycetidae</taxon>
        <taxon>Amphisphaeriales</taxon>
        <taxon>Apiosporaceae</taxon>
        <taxon>Apiospora</taxon>
    </lineage>
</organism>
<proteinExistence type="predicted"/>
<evidence type="ECO:0000313" key="2">
    <source>
        <dbReference type="EMBL" id="KAK8037825.1"/>
    </source>
</evidence>
<name>A0ABR1SU25_9PEZI</name>
<dbReference type="EMBL" id="JAQQWI010000002">
    <property type="protein sequence ID" value="KAK8037825.1"/>
    <property type="molecule type" value="Genomic_DNA"/>
</dbReference>
<dbReference type="PRINTS" id="PR00081">
    <property type="entry name" value="GDHRDH"/>
</dbReference>
<dbReference type="Pfam" id="PF00106">
    <property type="entry name" value="adh_short"/>
    <property type="match status" value="1"/>
</dbReference>
<evidence type="ECO:0000313" key="3">
    <source>
        <dbReference type="Proteomes" id="UP001396898"/>
    </source>
</evidence>
<reference evidence="2 3" key="1">
    <citation type="submission" date="2023-01" db="EMBL/GenBank/DDBJ databases">
        <title>Analysis of 21 Apiospora genomes using comparative genomics revels a genus with tremendous synthesis potential of carbohydrate active enzymes and secondary metabolites.</title>
        <authorList>
            <person name="Sorensen T."/>
        </authorList>
    </citation>
    <scope>NUCLEOTIDE SEQUENCE [LARGE SCALE GENOMIC DNA]</scope>
    <source>
        <strain evidence="2 3">CBS 20057</strain>
    </source>
</reference>
<dbReference type="InterPro" id="IPR002347">
    <property type="entry name" value="SDR_fam"/>
</dbReference>
<gene>
    <name evidence="2" type="ORF">PG991_001171</name>
</gene>
<dbReference type="SUPFAM" id="SSF51735">
    <property type="entry name" value="NAD(P)-binding Rossmann-fold domains"/>
    <property type="match status" value="1"/>
</dbReference>
<keyword evidence="1" id="KW-0560">Oxidoreductase</keyword>
<evidence type="ECO:0000256" key="1">
    <source>
        <dbReference type="ARBA" id="ARBA00023002"/>
    </source>
</evidence>
<keyword evidence="3" id="KW-1185">Reference proteome</keyword>
<dbReference type="InterPro" id="IPR036291">
    <property type="entry name" value="NAD(P)-bd_dom_sf"/>
</dbReference>
<sequence length="358" mass="38785">MDSSFDISPEKRAGKLHFIYRQLCVQTPQLSTDHVNLEGKRAIVTGSNMGLGLETARQLLQLGAAVVLAVRDTAKGEDARRQLVAGDALLADRIEVWELDMSSYESMVGFVSRVQASAPLDVLVLNAGVFNCHEAFAPTGYEQVMQINYLSTALLTLMLLPILQEQRLAGHAPARVVWVTSDMAAWASFRERTAQPLLPAFREPMGPKWDMADRYGTSKLLGQLFLTELVRHVQPGTTLVTCANPGLCHGSGLGRQSVGWLRLGNKVATRLLGRTCTVGARPIVHAATLLDEKAHGQYIEDGKLQPMPPIVYTPEGQSIARRLYEETLSELALVQAAHPGKAPTGSAVERATNGGAGI</sequence>
<dbReference type="PANTHER" id="PTHR43157:SF31">
    <property type="entry name" value="PHOSPHATIDYLINOSITOL-GLYCAN BIOSYNTHESIS CLASS F PROTEIN"/>
    <property type="match status" value="1"/>
</dbReference>
<dbReference type="Proteomes" id="UP001396898">
    <property type="component" value="Unassembled WGS sequence"/>
</dbReference>
<protein>
    <submittedName>
        <fullName evidence="2">WW domain-containing oxidoreductase</fullName>
    </submittedName>
</protein>
<dbReference type="PANTHER" id="PTHR43157">
    <property type="entry name" value="PHOSPHATIDYLINOSITOL-GLYCAN BIOSYNTHESIS CLASS F PROTEIN-RELATED"/>
    <property type="match status" value="1"/>
</dbReference>
<accession>A0ABR1SU25</accession>
<dbReference type="Gene3D" id="3.40.50.720">
    <property type="entry name" value="NAD(P)-binding Rossmann-like Domain"/>
    <property type="match status" value="1"/>
</dbReference>